<reference evidence="1" key="1">
    <citation type="journal article" date="2014" name="Front. Microbiol.">
        <title>High frequency of phylogenetically diverse reductive dehalogenase-homologous genes in deep subseafloor sedimentary metagenomes.</title>
        <authorList>
            <person name="Kawai M."/>
            <person name="Futagami T."/>
            <person name="Toyoda A."/>
            <person name="Takaki Y."/>
            <person name="Nishi S."/>
            <person name="Hori S."/>
            <person name="Arai W."/>
            <person name="Tsubouchi T."/>
            <person name="Morono Y."/>
            <person name="Uchiyama I."/>
            <person name="Ito T."/>
            <person name="Fujiyama A."/>
            <person name="Inagaki F."/>
            <person name="Takami H."/>
        </authorList>
    </citation>
    <scope>NUCLEOTIDE SEQUENCE</scope>
    <source>
        <strain evidence="1">Expedition CK06-06</strain>
    </source>
</reference>
<feature type="non-terminal residue" evidence="1">
    <location>
        <position position="1"/>
    </location>
</feature>
<evidence type="ECO:0000313" key="1">
    <source>
        <dbReference type="EMBL" id="GAF98416.1"/>
    </source>
</evidence>
<proteinExistence type="predicted"/>
<sequence length="90" mass="9560">GLNSPFGYEAASGDYDPMGSTGGSTSVTVPQHAAHKHTIPLLTCALVGAQVDTCQGATDDFGPQTHDAVDPRPPWISVLWIFRYDNSSAW</sequence>
<comment type="caution">
    <text evidence="1">The sequence shown here is derived from an EMBL/GenBank/DDBJ whole genome shotgun (WGS) entry which is preliminary data.</text>
</comment>
<protein>
    <submittedName>
        <fullName evidence="1">Uncharacterized protein</fullName>
    </submittedName>
</protein>
<accession>X0UGH2</accession>
<organism evidence="1">
    <name type="scientific">marine sediment metagenome</name>
    <dbReference type="NCBI Taxonomy" id="412755"/>
    <lineage>
        <taxon>unclassified sequences</taxon>
        <taxon>metagenomes</taxon>
        <taxon>ecological metagenomes</taxon>
    </lineage>
</organism>
<dbReference type="EMBL" id="BARS01016180">
    <property type="protein sequence ID" value="GAF98416.1"/>
    <property type="molecule type" value="Genomic_DNA"/>
</dbReference>
<name>X0UGH2_9ZZZZ</name>
<gene>
    <name evidence="1" type="ORF">S01H1_26673</name>
</gene>
<dbReference type="AlphaFoldDB" id="X0UGH2"/>